<evidence type="ECO:0000313" key="4">
    <source>
        <dbReference type="Proteomes" id="UP000799302"/>
    </source>
</evidence>
<accession>A0A6A6U9K5</accession>
<organism evidence="3 4">
    <name type="scientific">Microthyrium microscopicum</name>
    <dbReference type="NCBI Taxonomy" id="703497"/>
    <lineage>
        <taxon>Eukaryota</taxon>
        <taxon>Fungi</taxon>
        <taxon>Dikarya</taxon>
        <taxon>Ascomycota</taxon>
        <taxon>Pezizomycotina</taxon>
        <taxon>Dothideomycetes</taxon>
        <taxon>Dothideomycetes incertae sedis</taxon>
        <taxon>Microthyriales</taxon>
        <taxon>Microthyriaceae</taxon>
        <taxon>Microthyrium</taxon>
    </lineage>
</organism>
<keyword evidence="2" id="KW-0732">Signal</keyword>
<dbReference type="Proteomes" id="UP000799302">
    <property type="component" value="Unassembled WGS sequence"/>
</dbReference>
<dbReference type="OrthoDB" id="4148174at2759"/>
<sequence length="366" mass="39644">MHNRWAFIILAICYPALIAAQSTAQPTPAQPAPGPAPGGQTPSQASSAQQPQAQGDIPTNPKGVPKGSGVAGNSTRPPPKGGKGQDPATGYFGYDLQQKGDPNSTHYETANTNNTDDRNVTMFAEPDVHLNASVHVGEILLEVLNITAKVNLDAEVRGLVKFNAGVNAHIDRVRLLIQGVEARVLLEARLGNLVQIVSDVLDSLDLNPIIATLANDVNKIVNTTVGQLTGPPPKQKIQKRSSRIDYNILYSVNDYGGNTHTNRILEQNGEIVDEYLDNQGNRHGVEVIGYYERDMEFNGHDFPMSRNGQAVREREYVYAPFPGLSVVSAVYITDDGKVIGTQVISESFGGGTTSIENKEEKKLRQR</sequence>
<name>A0A6A6U9K5_9PEZI</name>
<protein>
    <submittedName>
        <fullName evidence="3">Uncharacterized protein</fullName>
    </submittedName>
</protein>
<proteinExistence type="predicted"/>
<evidence type="ECO:0000256" key="2">
    <source>
        <dbReference type="SAM" id="SignalP"/>
    </source>
</evidence>
<feature type="compositionally biased region" description="Low complexity" evidence="1">
    <location>
        <begin position="38"/>
        <end position="55"/>
    </location>
</feature>
<feature type="region of interest" description="Disordered" evidence="1">
    <location>
        <begin position="25"/>
        <end position="105"/>
    </location>
</feature>
<keyword evidence="4" id="KW-1185">Reference proteome</keyword>
<evidence type="ECO:0000256" key="1">
    <source>
        <dbReference type="SAM" id="MobiDB-lite"/>
    </source>
</evidence>
<feature type="chain" id="PRO_5025412387" evidence="2">
    <location>
        <begin position="21"/>
        <end position="366"/>
    </location>
</feature>
<dbReference type="AlphaFoldDB" id="A0A6A6U9K5"/>
<dbReference type="EMBL" id="MU004237">
    <property type="protein sequence ID" value="KAF2667574.1"/>
    <property type="molecule type" value="Genomic_DNA"/>
</dbReference>
<evidence type="ECO:0000313" key="3">
    <source>
        <dbReference type="EMBL" id="KAF2667574.1"/>
    </source>
</evidence>
<reference evidence="3" key="1">
    <citation type="journal article" date="2020" name="Stud. Mycol.">
        <title>101 Dothideomycetes genomes: a test case for predicting lifestyles and emergence of pathogens.</title>
        <authorList>
            <person name="Haridas S."/>
            <person name="Albert R."/>
            <person name="Binder M."/>
            <person name="Bloem J."/>
            <person name="Labutti K."/>
            <person name="Salamov A."/>
            <person name="Andreopoulos B."/>
            <person name="Baker S."/>
            <person name="Barry K."/>
            <person name="Bills G."/>
            <person name="Bluhm B."/>
            <person name="Cannon C."/>
            <person name="Castanera R."/>
            <person name="Culley D."/>
            <person name="Daum C."/>
            <person name="Ezra D."/>
            <person name="Gonzalez J."/>
            <person name="Henrissat B."/>
            <person name="Kuo A."/>
            <person name="Liang C."/>
            <person name="Lipzen A."/>
            <person name="Lutzoni F."/>
            <person name="Magnuson J."/>
            <person name="Mondo S."/>
            <person name="Nolan M."/>
            <person name="Ohm R."/>
            <person name="Pangilinan J."/>
            <person name="Park H.-J."/>
            <person name="Ramirez L."/>
            <person name="Alfaro M."/>
            <person name="Sun H."/>
            <person name="Tritt A."/>
            <person name="Yoshinaga Y."/>
            <person name="Zwiers L.-H."/>
            <person name="Turgeon B."/>
            <person name="Goodwin S."/>
            <person name="Spatafora J."/>
            <person name="Crous P."/>
            <person name="Grigoriev I."/>
        </authorList>
    </citation>
    <scope>NUCLEOTIDE SEQUENCE</scope>
    <source>
        <strain evidence="3">CBS 115976</strain>
    </source>
</reference>
<feature type="signal peptide" evidence="2">
    <location>
        <begin position="1"/>
        <end position="20"/>
    </location>
</feature>
<gene>
    <name evidence="3" type="ORF">BT63DRAFT_295345</name>
</gene>